<dbReference type="InterPro" id="IPR050707">
    <property type="entry name" value="HTH_MetabolicPath_Reg"/>
</dbReference>
<reference evidence="9 10" key="1">
    <citation type="submission" date="2020-02" db="EMBL/GenBank/DDBJ databases">
        <authorList>
            <person name="Sun Q."/>
        </authorList>
    </citation>
    <scope>NUCLEOTIDE SEQUENCE [LARGE SCALE GENOMIC DNA]</scope>
    <source>
        <strain evidence="9 10">YIM 13062</strain>
    </source>
</reference>
<dbReference type="Gene3D" id="3.30.450.40">
    <property type="match status" value="1"/>
</dbReference>
<dbReference type="Gene3D" id="1.10.10.10">
    <property type="entry name" value="Winged helix-like DNA-binding domain superfamily/Winged helix DNA-binding domain"/>
    <property type="match status" value="1"/>
</dbReference>
<evidence type="ECO:0000259" key="7">
    <source>
        <dbReference type="PROSITE" id="PS51077"/>
    </source>
</evidence>
<keyword evidence="10" id="KW-1185">Reference proteome</keyword>
<protein>
    <recommendedName>
        <fullName evidence="6">Glycerol operon regulatory protein</fullName>
    </recommendedName>
</protein>
<dbReference type="InterPro" id="IPR036390">
    <property type="entry name" value="WH_DNA-bd_sf"/>
</dbReference>
<dbReference type="SMART" id="SM00346">
    <property type="entry name" value="HTH_ICLR"/>
    <property type="match status" value="1"/>
</dbReference>
<dbReference type="InterPro" id="IPR029016">
    <property type="entry name" value="GAF-like_dom_sf"/>
</dbReference>
<dbReference type="RefSeq" id="WP_168023500.1">
    <property type="nucleotide sequence ID" value="NZ_JAAVUN010000017.1"/>
</dbReference>
<dbReference type="GO" id="GO:0006071">
    <property type="term" value="P:glycerol metabolic process"/>
    <property type="evidence" value="ECO:0007669"/>
    <property type="project" value="UniProtKB-KW"/>
</dbReference>
<dbReference type="SUPFAM" id="SSF55781">
    <property type="entry name" value="GAF domain-like"/>
    <property type="match status" value="1"/>
</dbReference>
<dbReference type="PANTHER" id="PTHR30136">
    <property type="entry name" value="HELIX-TURN-HELIX TRANSCRIPTIONAL REGULATOR, ICLR FAMILY"/>
    <property type="match status" value="1"/>
</dbReference>
<keyword evidence="4" id="KW-0804">Transcription</keyword>
<dbReference type="Pfam" id="PF01614">
    <property type="entry name" value="IclR_C"/>
    <property type="match status" value="1"/>
</dbReference>
<evidence type="ECO:0000256" key="5">
    <source>
        <dbReference type="ARBA" id="ARBA00058938"/>
    </source>
</evidence>
<dbReference type="PANTHER" id="PTHR30136:SF35">
    <property type="entry name" value="HTH-TYPE TRANSCRIPTIONAL REGULATOR RV1719"/>
    <property type="match status" value="1"/>
</dbReference>
<dbReference type="PROSITE" id="PS51077">
    <property type="entry name" value="HTH_ICLR"/>
    <property type="match status" value="1"/>
</dbReference>
<evidence type="ECO:0000256" key="2">
    <source>
        <dbReference type="ARBA" id="ARBA00023015"/>
    </source>
</evidence>
<accession>A0A846U5T4</accession>
<dbReference type="EMBL" id="JAAVUN010000017">
    <property type="protein sequence ID" value="NKE10131.1"/>
    <property type="molecule type" value="Genomic_DNA"/>
</dbReference>
<dbReference type="Pfam" id="PF09339">
    <property type="entry name" value="HTH_IclR"/>
    <property type="match status" value="1"/>
</dbReference>
<sequence length="268" mass="29352">MKPEQTTIQSVDRAATILEVLSDEAPLSISEIARRLDVHRSTALRLLATLEAHNLVEETTTRGSYQLGFALLHLANSVTHRIDFARDAQACCDAVAEQLNETINVAVLDSGYAMTITQTTGNRMIGLTRQYVGQRGPLHATSTGKMLLAHADQIELERVLDQGLEAYTSMTITDPDVLLMELETLRERDWASSVAEWEEGINALAVPVRDPEERVVAALAVNAPAFRLPESSFAEVAGLLREHTEFLESRLSLETSVIGGPRTALLGH</sequence>
<dbReference type="CDD" id="cd00090">
    <property type="entry name" value="HTH_ARSR"/>
    <property type="match status" value="1"/>
</dbReference>
<keyword evidence="1" id="KW-0319">Glycerol metabolism</keyword>
<dbReference type="InterPro" id="IPR014757">
    <property type="entry name" value="Tscrpt_reg_IclR_C"/>
</dbReference>
<evidence type="ECO:0000313" key="10">
    <source>
        <dbReference type="Proteomes" id="UP000521379"/>
    </source>
</evidence>
<feature type="domain" description="IclR-ED" evidence="8">
    <location>
        <begin position="70"/>
        <end position="253"/>
    </location>
</feature>
<dbReference type="PROSITE" id="PS51078">
    <property type="entry name" value="ICLR_ED"/>
    <property type="match status" value="1"/>
</dbReference>
<evidence type="ECO:0000256" key="3">
    <source>
        <dbReference type="ARBA" id="ARBA00023125"/>
    </source>
</evidence>
<organism evidence="9 10">
    <name type="scientific">Kocuria subflava</name>
    <dbReference type="NCBI Taxonomy" id="1736139"/>
    <lineage>
        <taxon>Bacteria</taxon>
        <taxon>Bacillati</taxon>
        <taxon>Actinomycetota</taxon>
        <taxon>Actinomycetes</taxon>
        <taxon>Micrococcales</taxon>
        <taxon>Micrococcaceae</taxon>
        <taxon>Kocuria</taxon>
    </lineage>
</organism>
<dbReference type="Proteomes" id="UP000521379">
    <property type="component" value="Unassembled WGS sequence"/>
</dbReference>
<keyword evidence="2" id="KW-0805">Transcription regulation</keyword>
<proteinExistence type="predicted"/>
<evidence type="ECO:0000256" key="6">
    <source>
        <dbReference type="ARBA" id="ARBA00070406"/>
    </source>
</evidence>
<dbReference type="SUPFAM" id="SSF46785">
    <property type="entry name" value="Winged helix' DNA-binding domain"/>
    <property type="match status" value="1"/>
</dbReference>
<dbReference type="AlphaFoldDB" id="A0A846U5T4"/>
<gene>
    <name evidence="9" type="ORF">GTW58_09350</name>
</gene>
<dbReference type="GO" id="GO:0003677">
    <property type="term" value="F:DNA binding"/>
    <property type="evidence" value="ECO:0007669"/>
    <property type="project" value="UniProtKB-KW"/>
</dbReference>
<dbReference type="GO" id="GO:0045892">
    <property type="term" value="P:negative regulation of DNA-templated transcription"/>
    <property type="evidence" value="ECO:0007669"/>
    <property type="project" value="TreeGrafter"/>
</dbReference>
<comment type="caution">
    <text evidence="9">The sequence shown here is derived from an EMBL/GenBank/DDBJ whole genome shotgun (WGS) entry which is preliminary data.</text>
</comment>
<name>A0A846U5T4_9MICC</name>
<dbReference type="InterPro" id="IPR011991">
    <property type="entry name" value="ArsR-like_HTH"/>
</dbReference>
<evidence type="ECO:0000256" key="4">
    <source>
        <dbReference type="ARBA" id="ARBA00023163"/>
    </source>
</evidence>
<evidence type="ECO:0000259" key="8">
    <source>
        <dbReference type="PROSITE" id="PS51078"/>
    </source>
</evidence>
<keyword evidence="3" id="KW-0238">DNA-binding</keyword>
<dbReference type="GO" id="GO:0003700">
    <property type="term" value="F:DNA-binding transcription factor activity"/>
    <property type="evidence" value="ECO:0007669"/>
    <property type="project" value="TreeGrafter"/>
</dbReference>
<evidence type="ECO:0000256" key="1">
    <source>
        <dbReference type="ARBA" id="ARBA00022798"/>
    </source>
</evidence>
<dbReference type="InterPro" id="IPR036388">
    <property type="entry name" value="WH-like_DNA-bd_sf"/>
</dbReference>
<comment type="function">
    <text evidence="5">May be an activator protein for the gylABX operon.</text>
</comment>
<feature type="domain" description="HTH iclR-type" evidence="7">
    <location>
        <begin position="8"/>
        <end position="69"/>
    </location>
</feature>
<dbReference type="FunFam" id="1.10.10.10:FF:000056">
    <property type="entry name" value="IclR family transcriptional regulator"/>
    <property type="match status" value="1"/>
</dbReference>
<dbReference type="InterPro" id="IPR005471">
    <property type="entry name" value="Tscrpt_reg_IclR_N"/>
</dbReference>
<evidence type="ECO:0000313" key="9">
    <source>
        <dbReference type="EMBL" id="NKE10131.1"/>
    </source>
</evidence>